<dbReference type="GeneID" id="66536437"/>
<dbReference type="InterPro" id="IPR004465">
    <property type="entry name" value="RNR_NrdI"/>
</dbReference>
<name>A0A1D2K882_BROTH</name>
<dbReference type="PANTHER" id="PTHR37297:SF1">
    <property type="entry name" value="PROTEIN NRDI"/>
    <property type="match status" value="1"/>
</dbReference>
<gene>
    <name evidence="2" type="ORF">BTBSAS_210027</name>
    <name evidence="1" type="ORF">CNY62_10770</name>
</gene>
<dbReference type="EMBL" id="CP023483">
    <property type="protein sequence ID" value="ATF26793.1"/>
    <property type="molecule type" value="Genomic_DNA"/>
</dbReference>
<organism evidence="1 3">
    <name type="scientific">Brochothrix thermosphacta</name>
    <name type="common">Microbacterium thermosphactum</name>
    <dbReference type="NCBI Taxonomy" id="2756"/>
    <lineage>
        <taxon>Bacteria</taxon>
        <taxon>Bacillati</taxon>
        <taxon>Bacillota</taxon>
        <taxon>Bacilli</taxon>
        <taxon>Bacillales</taxon>
        <taxon>Listeriaceae</taxon>
        <taxon>Brochothrix</taxon>
    </lineage>
</organism>
<reference evidence="4" key="3">
    <citation type="submission" date="2018-04" db="EMBL/GenBank/DDBJ databases">
        <authorList>
            <person name="Illikoud N."/>
        </authorList>
    </citation>
    <scope>NUCLEOTIDE SEQUENCE [LARGE SCALE GENOMIC DNA]</scope>
</reference>
<evidence type="ECO:0000313" key="2">
    <source>
        <dbReference type="EMBL" id="SPP28497.1"/>
    </source>
</evidence>
<dbReference type="InterPro" id="IPR029039">
    <property type="entry name" value="Flavoprotein-like_sf"/>
</dbReference>
<dbReference type="RefSeq" id="WP_069119233.1">
    <property type="nucleotide sequence ID" value="NZ_CBCPHX010000001.1"/>
</dbReference>
<keyword evidence="3" id="KW-1185">Reference proteome</keyword>
<dbReference type="KEGG" id="bths:CNY62_10770"/>
<dbReference type="Proteomes" id="UP000270190">
    <property type="component" value="Unassembled WGS sequence"/>
</dbReference>
<dbReference type="EMBL" id="OUNC01000014">
    <property type="protein sequence ID" value="SPP28497.1"/>
    <property type="molecule type" value="Genomic_DNA"/>
</dbReference>
<evidence type="ECO:0000313" key="4">
    <source>
        <dbReference type="Proteomes" id="UP000270190"/>
    </source>
</evidence>
<evidence type="ECO:0000313" key="1">
    <source>
        <dbReference type="EMBL" id="ATF26793.1"/>
    </source>
</evidence>
<dbReference type="Pfam" id="PF07972">
    <property type="entry name" value="Flavodoxin_NdrI"/>
    <property type="match status" value="1"/>
</dbReference>
<evidence type="ECO:0000313" key="3">
    <source>
        <dbReference type="Proteomes" id="UP000243591"/>
    </source>
</evidence>
<reference evidence="2" key="2">
    <citation type="submission" date="2018-04" db="EMBL/GenBank/DDBJ databases">
        <authorList>
            <person name="Go L.Y."/>
            <person name="Mitchell J.A."/>
        </authorList>
    </citation>
    <scope>NUCLEOTIDE SEQUENCE</scope>
    <source>
        <strain evidence="2">BSAS1 3</strain>
    </source>
</reference>
<dbReference type="GO" id="GO:0010181">
    <property type="term" value="F:FMN binding"/>
    <property type="evidence" value="ECO:0007669"/>
    <property type="project" value="InterPro"/>
</dbReference>
<dbReference type="STRING" id="2756.BFR44_05275"/>
<dbReference type="PIRSF" id="PIRSF005087">
    <property type="entry name" value="NrdI"/>
    <property type="match status" value="1"/>
</dbReference>
<dbReference type="SUPFAM" id="SSF52218">
    <property type="entry name" value="Flavoproteins"/>
    <property type="match status" value="1"/>
</dbReference>
<dbReference type="AlphaFoldDB" id="A0A1D2K882"/>
<dbReference type="Gene3D" id="3.40.50.360">
    <property type="match status" value="1"/>
</dbReference>
<sequence length="127" mass="14366">MIVVYMTLTGQSRRFVNKLPFESYELSTAFPSKEMTTDFVVVAPTYDYEMTSIIDDFIDYKNNGHFFKGVAGSGNINFADLFVFTARDIAKKYNVPIIAEFEFSGTETDVEKFIKGVESIGNTSFTE</sequence>
<proteinExistence type="predicted"/>
<accession>A0A1D2K882</accession>
<dbReference type="Proteomes" id="UP000243591">
    <property type="component" value="Chromosome"/>
</dbReference>
<dbReference type="PANTHER" id="PTHR37297">
    <property type="entry name" value="PROTEIN NRDI"/>
    <property type="match status" value="1"/>
</dbReference>
<protein>
    <submittedName>
        <fullName evidence="1">Class Ib ribonucleoside-diphosphate reductase assembly flavoprotein NrdI</fullName>
    </submittedName>
    <submittedName>
        <fullName evidence="2">Putative co-factor of ribonucleotide diphosphate reductase ndrI</fullName>
    </submittedName>
</protein>
<dbReference type="OrthoDB" id="350535at2"/>
<reference evidence="1 3" key="1">
    <citation type="submission" date="2017-09" db="EMBL/GenBank/DDBJ databases">
        <title>Complete Genome Sequences of Two Strains of the Meat Spoilage Bacterium Brochothrix thermosphacta Isolated from Ground Chicken.</title>
        <authorList>
            <person name="Paoli G.C."/>
            <person name="Wijey C."/>
            <person name="Chen C.-Y."/>
            <person name="Nguyen L."/>
            <person name="Yan X."/>
            <person name="Irwin P.L."/>
        </authorList>
    </citation>
    <scope>NUCLEOTIDE SEQUENCE [LARGE SCALE GENOMIC DNA]</scope>
    <source>
        <strain evidence="1 3">BI</strain>
    </source>
</reference>